<keyword evidence="7 10" id="KW-0472">Membrane</keyword>
<dbReference type="InterPro" id="IPR000725">
    <property type="entry name" value="Olfact_rcpt"/>
</dbReference>
<evidence type="ECO:0000256" key="5">
    <source>
        <dbReference type="ARBA" id="ARBA00022725"/>
    </source>
</evidence>
<evidence type="ECO:0000256" key="7">
    <source>
        <dbReference type="ARBA" id="ARBA00023136"/>
    </source>
</evidence>
<keyword evidence="3 10" id="KW-0716">Sensory transduction</keyword>
<feature type="transmembrane region" description="Helical" evidence="10">
    <location>
        <begin position="147"/>
        <end position="170"/>
    </location>
</feature>
<feature type="domain" description="G-protein coupled receptors family 1 profile" evidence="11">
    <location>
        <begin position="47"/>
        <end position="296"/>
    </location>
</feature>
<evidence type="ECO:0000256" key="3">
    <source>
        <dbReference type="ARBA" id="ARBA00022606"/>
    </source>
</evidence>
<dbReference type="CDD" id="cd15225">
    <property type="entry name" value="7tmA_OR10A-like"/>
    <property type="match status" value="1"/>
</dbReference>
<evidence type="ECO:0000256" key="8">
    <source>
        <dbReference type="ARBA" id="ARBA00023224"/>
    </source>
</evidence>
<proteinExistence type="inferred from homology"/>
<comment type="subcellular location">
    <subcellularLocation>
        <location evidence="1 10">Cell membrane</location>
        <topology evidence="1 10">Multi-pass membrane protein</topology>
    </subcellularLocation>
</comment>
<reference evidence="12 13" key="1">
    <citation type="submission" date="2019-09" db="EMBL/GenBank/DDBJ databases">
        <title>Bird 10,000 Genomes (B10K) Project - Family phase.</title>
        <authorList>
            <person name="Zhang G."/>
        </authorList>
    </citation>
    <scope>NUCLEOTIDE SEQUENCE [LARGE SCALE GENOMIC DNA]</scope>
    <source>
        <strain evidence="12">OUT-0004</strain>
    </source>
</reference>
<dbReference type="Proteomes" id="UP000516988">
    <property type="component" value="Unassembled WGS sequence"/>
</dbReference>
<keyword evidence="5 10" id="KW-0552">Olfaction</keyword>
<evidence type="ECO:0000259" key="11">
    <source>
        <dbReference type="PROSITE" id="PS50262"/>
    </source>
</evidence>
<keyword evidence="9" id="KW-0675">Receptor</keyword>
<name>A0A7K6W0F3_STECA</name>
<keyword evidence="2 10" id="KW-1003">Cell membrane</keyword>
<keyword evidence="4 9" id="KW-0812">Transmembrane</keyword>
<comment type="similarity">
    <text evidence="9">Belongs to the G-protein coupled receptor 1 family.</text>
</comment>
<dbReference type="PANTHER" id="PTHR26453">
    <property type="entry name" value="OLFACTORY RECEPTOR"/>
    <property type="match status" value="1"/>
</dbReference>
<protein>
    <recommendedName>
        <fullName evidence="10">Olfactory receptor</fullName>
    </recommendedName>
</protein>
<keyword evidence="9" id="KW-0297">G-protein coupled receptor</keyword>
<sequence>KKTSSDVTSWNHSVVTYFQFLPFSSIPQIQGSLFCLVLFMYLSTLVGNILIITVTMVDAALHSPMYFFLKNLSFLEIGYTTSTIPKMLVNFLAKSKGISFLGCAIQMYAFCLLGITECCLLAAMAYDRYVAICHPLRYTTMMNWNKCFLLSAVSWLIGVLVALGQTTFIFTLPYCGPNRINHFFCDLPPLLKLACVDTYKNEITTYITAVLFIMVPFLLIVVTYIQILHTIFKMPSAGDKRKTFSTCSSHLVVVTLFYGSGIVTYLRPKAFYSSSSTKLLSLFYTLMSPMMNPLIYSLRNKEVKQALKRLIAKNINVT</sequence>
<dbReference type="Pfam" id="PF13853">
    <property type="entry name" value="7tm_4"/>
    <property type="match status" value="1"/>
</dbReference>
<dbReference type="Gene3D" id="1.20.1070.10">
    <property type="entry name" value="Rhodopsin 7-helix transmembrane proteins"/>
    <property type="match status" value="1"/>
</dbReference>
<keyword evidence="13" id="KW-1185">Reference proteome</keyword>
<evidence type="ECO:0000256" key="9">
    <source>
        <dbReference type="RuleBase" id="RU000688"/>
    </source>
</evidence>
<dbReference type="PROSITE" id="PS00237">
    <property type="entry name" value="G_PROTEIN_RECEP_F1_1"/>
    <property type="match status" value="1"/>
</dbReference>
<dbReference type="SUPFAM" id="SSF81321">
    <property type="entry name" value="Family A G protein-coupled receptor-like"/>
    <property type="match status" value="1"/>
</dbReference>
<dbReference type="GO" id="GO:0005886">
    <property type="term" value="C:plasma membrane"/>
    <property type="evidence" value="ECO:0007669"/>
    <property type="project" value="UniProtKB-SubCell"/>
</dbReference>
<evidence type="ECO:0000256" key="2">
    <source>
        <dbReference type="ARBA" id="ARBA00022475"/>
    </source>
</evidence>
<keyword evidence="6 10" id="KW-1133">Transmembrane helix</keyword>
<dbReference type="PRINTS" id="PR00245">
    <property type="entry name" value="OLFACTORYR"/>
</dbReference>
<dbReference type="InterPro" id="IPR017452">
    <property type="entry name" value="GPCR_Rhodpsn_7TM"/>
</dbReference>
<evidence type="ECO:0000256" key="6">
    <source>
        <dbReference type="ARBA" id="ARBA00022989"/>
    </source>
</evidence>
<evidence type="ECO:0000256" key="1">
    <source>
        <dbReference type="ARBA" id="ARBA00004651"/>
    </source>
</evidence>
<evidence type="ECO:0000313" key="12">
    <source>
        <dbReference type="EMBL" id="NWX40871.1"/>
    </source>
</evidence>
<organism evidence="12 13">
    <name type="scientific">Steatornis caripensis</name>
    <name type="common">Oilbird</name>
    <dbReference type="NCBI Taxonomy" id="48435"/>
    <lineage>
        <taxon>Eukaryota</taxon>
        <taxon>Metazoa</taxon>
        <taxon>Chordata</taxon>
        <taxon>Craniata</taxon>
        <taxon>Vertebrata</taxon>
        <taxon>Euteleostomi</taxon>
        <taxon>Archelosauria</taxon>
        <taxon>Archosauria</taxon>
        <taxon>Dinosauria</taxon>
        <taxon>Saurischia</taxon>
        <taxon>Theropoda</taxon>
        <taxon>Coelurosauria</taxon>
        <taxon>Aves</taxon>
        <taxon>Neognathae</taxon>
        <taxon>Neoaves</taxon>
        <taxon>Strisores</taxon>
        <taxon>Caprimulgiformes</taxon>
        <taxon>Steatornithidae</taxon>
        <taxon>Steatornis</taxon>
    </lineage>
</organism>
<gene>
    <name evidence="12" type="primary">Or10a4</name>
    <name evidence="12" type="ORF">STECAR_R06059</name>
</gene>
<evidence type="ECO:0000313" key="13">
    <source>
        <dbReference type="Proteomes" id="UP000516988"/>
    </source>
</evidence>
<keyword evidence="8 9" id="KW-0807">Transducer</keyword>
<accession>A0A7K6W0F3</accession>
<evidence type="ECO:0000256" key="4">
    <source>
        <dbReference type="ARBA" id="ARBA00022692"/>
    </source>
</evidence>
<feature type="non-terminal residue" evidence="12">
    <location>
        <position position="318"/>
    </location>
</feature>
<feature type="transmembrane region" description="Helical" evidence="10">
    <location>
        <begin position="249"/>
        <end position="267"/>
    </location>
</feature>
<dbReference type="PROSITE" id="PS50262">
    <property type="entry name" value="G_PROTEIN_RECEP_F1_2"/>
    <property type="match status" value="1"/>
</dbReference>
<feature type="non-terminal residue" evidence="12">
    <location>
        <position position="1"/>
    </location>
</feature>
<dbReference type="EMBL" id="VZSC01002752">
    <property type="protein sequence ID" value="NWX40871.1"/>
    <property type="molecule type" value="Genomic_DNA"/>
</dbReference>
<feature type="transmembrane region" description="Helical" evidence="10">
    <location>
        <begin position="206"/>
        <end position="228"/>
    </location>
</feature>
<dbReference type="AlphaFoldDB" id="A0A7K6W0F3"/>
<dbReference type="GO" id="GO:0004984">
    <property type="term" value="F:olfactory receptor activity"/>
    <property type="evidence" value="ECO:0007669"/>
    <property type="project" value="InterPro"/>
</dbReference>
<dbReference type="FunFam" id="1.20.1070.10:FF:000001">
    <property type="entry name" value="Olfactory receptor"/>
    <property type="match status" value="1"/>
</dbReference>
<feature type="transmembrane region" description="Helical" evidence="10">
    <location>
        <begin position="98"/>
        <end position="126"/>
    </location>
</feature>
<comment type="caution">
    <text evidence="12">The sequence shown here is derived from an EMBL/GenBank/DDBJ whole genome shotgun (WGS) entry which is preliminary data.</text>
</comment>
<dbReference type="OrthoDB" id="9975554at2759"/>
<evidence type="ECO:0000256" key="10">
    <source>
        <dbReference type="RuleBase" id="RU363047"/>
    </source>
</evidence>
<dbReference type="GO" id="GO:0004930">
    <property type="term" value="F:G protein-coupled receptor activity"/>
    <property type="evidence" value="ECO:0007669"/>
    <property type="project" value="UniProtKB-KW"/>
</dbReference>
<dbReference type="InterPro" id="IPR000276">
    <property type="entry name" value="GPCR_Rhodpsn"/>
</dbReference>
<feature type="transmembrane region" description="Helical" evidence="10">
    <location>
        <begin position="279"/>
        <end position="298"/>
    </location>
</feature>
<dbReference type="PRINTS" id="PR00237">
    <property type="entry name" value="GPCRRHODOPSN"/>
</dbReference>